<reference evidence="3 4" key="1">
    <citation type="submission" date="2019-06" db="EMBL/GenBank/DDBJ databases">
        <authorList>
            <person name="Jiang L."/>
        </authorList>
    </citation>
    <scope>NUCLEOTIDE SEQUENCE [LARGE SCALE GENOMIC DNA]</scope>
    <source>
        <strain evidence="3 4">YIM 48858</strain>
    </source>
</reference>
<dbReference type="RefSeq" id="WP_139081764.1">
    <property type="nucleotide sequence ID" value="NZ_VDFV01000013.1"/>
</dbReference>
<evidence type="ECO:0000313" key="4">
    <source>
        <dbReference type="Proteomes" id="UP000305709"/>
    </source>
</evidence>
<dbReference type="OrthoDB" id="7855875at2"/>
<keyword evidence="2" id="KW-0472">Membrane</keyword>
<name>A0A5C4NCA1_9RHOB</name>
<feature type="transmembrane region" description="Helical" evidence="2">
    <location>
        <begin position="40"/>
        <end position="62"/>
    </location>
</feature>
<evidence type="ECO:0000313" key="3">
    <source>
        <dbReference type="EMBL" id="TNC71500.1"/>
    </source>
</evidence>
<accession>A0A5C4NCA1</accession>
<feature type="transmembrane region" description="Helical" evidence="2">
    <location>
        <begin position="109"/>
        <end position="131"/>
    </location>
</feature>
<dbReference type="AlphaFoldDB" id="A0A5C4NCA1"/>
<keyword evidence="2" id="KW-1133">Transmembrane helix</keyword>
<dbReference type="Proteomes" id="UP000305709">
    <property type="component" value="Unassembled WGS sequence"/>
</dbReference>
<keyword evidence="4" id="KW-1185">Reference proteome</keyword>
<evidence type="ECO:0000256" key="1">
    <source>
        <dbReference type="SAM" id="MobiDB-lite"/>
    </source>
</evidence>
<dbReference type="EMBL" id="VDFV01000013">
    <property type="protein sequence ID" value="TNC71500.1"/>
    <property type="molecule type" value="Genomic_DNA"/>
</dbReference>
<keyword evidence="2" id="KW-0812">Transmembrane</keyword>
<evidence type="ECO:0000256" key="2">
    <source>
        <dbReference type="SAM" id="Phobius"/>
    </source>
</evidence>
<comment type="caution">
    <text evidence="3">The sequence shown here is derived from an EMBL/GenBank/DDBJ whole genome shotgun (WGS) entry which is preliminary data.</text>
</comment>
<dbReference type="InterPro" id="IPR037185">
    <property type="entry name" value="EmrE-like"/>
</dbReference>
<feature type="region of interest" description="Disordered" evidence="1">
    <location>
        <begin position="164"/>
        <end position="189"/>
    </location>
</feature>
<sequence length="189" mass="19806">MAVAEEVTVWTGLPVLAGALYGLGNLVTRKWCAEEGTLTLLGGFFALMMVWGTLGCLVLWFLPRSVPEGAAGWATRGWVAPQGVFLVITVVQGVGSLVGVGMSIKAYQIANATVVSVLENTLLVFATLWAVVLWREVPGPTEALRLGLVTAAGVMIALREPRAAGPVPEEARPAPSAGTQAAWAGEKRP</sequence>
<dbReference type="SUPFAM" id="SSF103481">
    <property type="entry name" value="Multidrug resistance efflux transporter EmrE"/>
    <property type="match status" value="1"/>
</dbReference>
<organism evidence="3 4">
    <name type="scientific">Rubellimicrobium roseum</name>
    <dbReference type="NCBI Taxonomy" id="687525"/>
    <lineage>
        <taxon>Bacteria</taxon>
        <taxon>Pseudomonadati</taxon>
        <taxon>Pseudomonadota</taxon>
        <taxon>Alphaproteobacteria</taxon>
        <taxon>Rhodobacterales</taxon>
        <taxon>Roseobacteraceae</taxon>
        <taxon>Rubellimicrobium</taxon>
    </lineage>
</organism>
<feature type="transmembrane region" description="Helical" evidence="2">
    <location>
        <begin position="82"/>
        <end position="102"/>
    </location>
</feature>
<proteinExistence type="predicted"/>
<feature type="transmembrane region" description="Helical" evidence="2">
    <location>
        <begin position="7"/>
        <end position="28"/>
    </location>
</feature>
<protein>
    <submittedName>
        <fullName evidence="3">DMT family transporter</fullName>
    </submittedName>
</protein>
<gene>
    <name evidence="3" type="ORF">FHG71_11185</name>
</gene>